<accession>A0A6G7PXY9</accession>
<dbReference type="EMBL" id="CP048877">
    <property type="protein sequence ID" value="QIJ72273.1"/>
    <property type="molecule type" value="Genomic_DNA"/>
</dbReference>
<dbReference type="Proteomes" id="UP000502179">
    <property type="component" value="Chromosome"/>
</dbReference>
<dbReference type="Pfam" id="PF09723">
    <property type="entry name" value="Zn_ribbon_8"/>
    <property type="match status" value="1"/>
</dbReference>
<proteinExistence type="predicted"/>
<sequence length="65" mass="7192">MPIYEFVCKKCGQIFERLVFSSQEKVLCPKCKAEEVQKLLSCFSSRSQSPGQGIVSGCNPASRFG</sequence>
<evidence type="ECO:0000259" key="1">
    <source>
        <dbReference type="SMART" id="SM00834"/>
    </source>
</evidence>
<feature type="domain" description="Putative regulatory protein FmdB zinc ribbon" evidence="1">
    <location>
        <begin position="1"/>
        <end position="41"/>
    </location>
</feature>
<name>A0A6G7PXY9_9BACT</name>
<keyword evidence="3" id="KW-1185">Reference proteome</keyword>
<dbReference type="AlphaFoldDB" id="A0A6G7PXY9"/>
<dbReference type="RefSeq" id="WP_166032491.1">
    <property type="nucleotide sequence ID" value="NZ_CP048877.1"/>
</dbReference>
<gene>
    <name evidence="2" type="ORF">G4V39_08310</name>
</gene>
<reference evidence="2 3" key="1">
    <citation type="submission" date="2020-02" db="EMBL/GenBank/DDBJ databases">
        <title>Genome analysis of Thermosulfuriphilus ammonigenes ST65T, an anaerobic thermophilic chemolithoautotrophic bacterium isolated from a deep-sea hydrothermal vent.</title>
        <authorList>
            <person name="Slobodkina G."/>
            <person name="Allioux M."/>
            <person name="Merkel A."/>
            <person name="Alain K."/>
            <person name="Jebbar M."/>
            <person name="Slobodkin A."/>
        </authorList>
    </citation>
    <scope>NUCLEOTIDE SEQUENCE [LARGE SCALE GENOMIC DNA]</scope>
    <source>
        <strain evidence="2 3">ST65</strain>
    </source>
</reference>
<dbReference type="KEGG" id="tav:G4V39_08310"/>
<evidence type="ECO:0000313" key="2">
    <source>
        <dbReference type="EMBL" id="QIJ72273.1"/>
    </source>
</evidence>
<evidence type="ECO:0000313" key="3">
    <source>
        <dbReference type="Proteomes" id="UP000502179"/>
    </source>
</evidence>
<dbReference type="NCBIfam" id="TIGR02605">
    <property type="entry name" value="CxxC_CxxC_SSSS"/>
    <property type="match status" value="1"/>
</dbReference>
<protein>
    <submittedName>
        <fullName evidence="2">Zinc ribbon domain-containing protein</fullName>
    </submittedName>
</protein>
<organism evidence="2 3">
    <name type="scientific">Thermosulfuriphilus ammonigenes</name>
    <dbReference type="NCBI Taxonomy" id="1936021"/>
    <lineage>
        <taxon>Bacteria</taxon>
        <taxon>Pseudomonadati</taxon>
        <taxon>Thermodesulfobacteriota</taxon>
        <taxon>Thermodesulfobacteria</taxon>
        <taxon>Thermodesulfobacteriales</taxon>
        <taxon>Thermodesulfobacteriaceae</taxon>
        <taxon>Thermosulfuriphilus</taxon>
    </lineage>
</organism>
<dbReference type="SMART" id="SM00834">
    <property type="entry name" value="CxxC_CXXC_SSSS"/>
    <property type="match status" value="1"/>
</dbReference>
<dbReference type="InterPro" id="IPR013429">
    <property type="entry name" value="Regulatory_FmdB_Zinc_ribbon"/>
</dbReference>